<keyword evidence="1" id="KW-0812">Transmembrane</keyword>
<sequence length="498" mass="53929">MLLMLICMGASASIIVLSNGQPVKSWTIAPAVLLAFISSIWNFAAASMLGTAVTITWWRSFLQGTTVRNLHYIWRRGAGLSWFSSFRAGVDARNIVLLASLVVIVQTINNPLLQRSTHVEAKEVIAEDTLMLNMVSQLPDGRVAVISNATSAATIGLPEGIAVAQAWFFNDTMLTRNTTGFQCDGICRGSVQATGLRFTCNSSTESLDLLASQSIGSTVFSMDTNLIFDATGAPNAVFIAQYASAVNTSCIATITVDTCTFESGLVQYPIVIQGNTIALDQAMLDNMTFVSNYTSAGDLATAAVGQGAGPLQSMNDWFGYLHLNSVLQVDPVGNNSIYSGGLYADLFFKTNDSDYDPSILHKCGLSFHSPTTYALHYMHEFMFRASFMASTDADNQTIPVQRSNSQLVFRSNYHCLAAVLAAMLMALLCLFSQVWAWWELGWNVTMSPIETASSFGAPVLQQEGGRSAQEILKIAGTRIVVDSRTAPMQTSTMSSFHR</sequence>
<protein>
    <recommendedName>
        <fullName evidence="5">Transmembrane protein</fullName>
    </recommendedName>
</protein>
<dbReference type="PANTHER" id="PTHR37576">
    <property type="entry name" value="DEFECT AT LOW TEMPERATURE PROTEIN 1"/>
    <property type="match status" value="1"/>
</dbReference>
<dbReference type="AlphaFoldDB" id="A0A2J6QR55"/>
<reference evidence="3 4" key="1">
    <citation type="submission" date="2016-04" db="EMBL/GenBank/DDBJ databases">
        <title>A degradative enzymes factory behind the ericoid mycorrhizal symbiosis.</title>
        <authorList>
            <consortium name="DOE Joint Genome Institute"/>
            <person name="Martino E."/>
            <person name="Morin E."/>
            <person name="Grelet G."/>
            <person name="Kuo A."/>
            <person name="Kohler A."/>
            <person name="Daghino S."/>
            <person name="Barry K."/>
            <person name="Choi C."/>
            <person name="Cichocki N."/>
            <person name="Clum A."/>
            <person name="Copeland A."/>
            <person name="Hainaut M."/>
            <person name="Haridas S."/>
            <person name="Labutti K."/>
            <person name="Lindquist E."/>
            <person name="Lipzen A."/>
            <person name="Khouja H.-R."/>
            <person name="Murat C."/>
            <person name="Ohm R."/>
            <person name="Olson A."/>
            <person name="Spatafora J."/>
            <person name="Veneault-Fourrey C."/>
            <person name="Henrissat B."/>
            <person name="Grigoriev I."/>
            <person name="Martin F."/>
            <person name="Perotto S."/>
        </authorList>
    </citation>
    <scope>NUCLEOTIDE SEQUENCE [LARGE SCALE GENOMIC DNA]</scope>
    <source>
        <strain evidence="3 4">F</strain>
    </source>
</reference>
<dbReference type="OrthoDB" id="5357734at2759"/>
<keyword evidence="1" id="KW-0472">Membrane</keyword>
<feature type="signal peptide" evidence="2">
    <location>
        <begin position="1"/>
        <end position="20"/>
    </location>
</feature>
<dbReference type="InterPro" id="IPR021514">
    <property type="entry name" value="DUF3176"/>
</dbReference>
<feature type="transmembrane region" description="Helical" evidence="1">
    <location>
        <begin position="415"/>
        <end position="438"/>
    </location>
</feature>
<feature type="transmembrane region" description="Helical" evidence="1">
    <location>
        <begin position="30"/>
        <end position="58"/>
    </location>
</feature>
<dbReference type="PANTHER" id="PTHR37576:SF2">
    <property type="entry name" value="DEFECT AT LOW TEMPERATURE PROTEIN 1"/>
    <property type="match status" value="1"/>
</dbReference>
<gene>
    <name evidence="3" type="ORF">L207DRAFT_476154</name>
</gene>
<evidence type="ECO:0000256" key="1">
    <source>
        <dbReference type="SAM" id="Phobius"/>
    </source>
</evidence>
<evidence type="ECO:0000313" key="4">
    <source>
        <dbReference type="Proteomes" id="UP000235786"/>
    </source>
</evidence>
<accession>A0A2J6QR55</accession>
<dbReference type="EMBL" id="KZ614001">
    <property type="protein sequence ID" value="PMD28742.1"/>
    <property type="molecule type" value="Genomic_DNA"/>
</dbReference>
<organism evidence="3 4">
    <name type="scientific">Hyaloscypha variabilis (strain UAMH 11265 / GT02V1 / F)</name>
    <name type="common">Meliniomyces variabilis</name>
    <dbReference type="NCBI Taxonomy" id="1149755"/>
    <lineage>
        <taxon>Eukaryota</taxon>
        <taxon>Fungi</taxon>
        <taxon>Dikarya</taxon>
        <taxon>Ascomycota</taxon>
        <taxon>Pezizomycotina</taxon>
        <taxon>Leotiomycetes</taxon>
        <taxon>Helotiales</taxon>
        <taxon>Hyaloscyphaceae</taxon>
        <taxon>Hyaloscypha</taxon>
        <taxon>Hyaloscypha variabilis</taxon>
    </lineage>
</organism>
<name>A0A2J6QR55_HYAVF</name>
<feature type="chain" id="PRO_5014382721" description="Transmembrane protein" evidence="2">
    <location>
        <begin position="21"/>
        <end position="498"/>
    </location>
</feature>
<evidence type="ECO:0000313" key="3">
    <source>
        <dbReference type="EMBL" id="PMD28742.1"/>
    </source>
</evidence>
<dbReference type="Pfam" id="PF11374">
    <property type="entry name" value="DUF3176"/>
    <property type="match status" value="1"/>
</dbReference>
<dbReference type="STRING" id="1149755.A0A2J6QR55"/>
<evidence type="ECO:0008006" key="5">
    <source>
        <dbReference type="Google" id="ProtNLM"/>
    </source>
</evidence>
<keyword evidence="2" id="KW-0732">Signal</keyword>
<dbReference type="Proteomes" id="UP000235786">
    <property type="component" value="Unassembled WGS sequence"/>
</dbReference>
<evidence type="ECO:0000256" key="2">
    <source>
        <dbReference type="SAM" id="SignalP"/>
    </source>
</evidence>
<proteinExistence type="predicted"/>
<keyword evidence="4" id="KW-1185">Reference proteome</keyword>
<keyword evidence="1" id="KW-1133">Transmembrane helix</keyword>